<organism evidence="2 3">
    <name type="scientific">Butyrivibrio fibrisolvens</name>
    <dbReference type="NCBI Taxonomy" id="831"/>
    <lineage>
        <taxon>Bacteria</taxon>
        <taxon>Bacillati</taxon>
        <taxon>Bacillota</taxon>
        <taxon>Clostridia</taxon>
        <taxon>Lachnospirales</taxon>
        <taxon>Lachnospiraceae</taxon>
        <taxon>Butyrivibrio</taxon>
    </lineage>
</organism>
<dbReference type="InterPro" id="IPR045691">
    <property type="entry name" value="DUF6056"/>
</dbReference>
<dbReference type="OrthoDB" id="2284195at2"/>
<keyword evidence="1" id="KW-0472">Membrane</keyword>
<dbReference type="RefSeq" id="WP_074755174.1">
    <property type="nucleotide sequence ID" value="NZ_FOGJ01000007.1"/>
</dbReference>
<dbReference type="AlphaFoldDB" id="A0A1H9Q242"/>
<protein>
    <recommendedName>
        <fullName evidence="4">EpsG family protein</fullName>
    </recommendedName>
</protein>
<name>A0A1H9Q242_BUTFI</name>
<sequence>MKKKNSIWVILCYVIFFLMVFGINSIIPFTGMDDLEFGIPDAQSHNLIDYLLLVWNRNSRRLFCEFGSWMTMRWNGKIVANVLNSLFMLGLIEGIRRIAKSFYKDNVDKHQTIDIFFALLAFGSINYLVIAYTCFWGSGAVNYLWSATAFVWCILCPIKIVLNAECSNIEKVISIVSTICVCFSEEHFTATAAIIVTCCFGATIVNKVNSKYMLIEAILTIALTIVSLQSPGFEQRSNSEYFYPGFDSLPIGIHVFRTYQWILNGILNESTCAMVFFIVAIGCYYYSRNKKIAMGIHSIAGILLVFKVISVFSTIPLLKQNWGGINLLDIGLPMLSVDNPGWFWNNPDTEMISWDYLSNIVHFRIIIYGLFLLIILLLLVDIARKNCKYKGIIYAFGLAMVVSLALMHFSDTIYASGSRTLFNFNIILILTAMLVMHVSDIKGKYKCCIIFSITAINMLLACGDILNYLATRIL</sequence>
<feature type="transmembrane region" description="Helical" evidence="1">
    <location>
        <begin position="212"/>
        <end position="230"/>
    </location>
</feature>
<dbReference type="Pfam" id="PF19528">
    <property type="entry name" value="DUF6056"/>
    <property type="match status" value="1"/>
</dbReference>
<reference evidence="2 3" key="1">
    <citation type="submission" date="2016-10" db="EMBL/GenBank/DDBJ databases">
        <authorList>
            <person name="de Groot N.N."/>
        </authorList>
    </citation>
    <scope>NUCLEOTIDE SEQUENCE [LARGE SCALE GENOMIC DNA]</scope>
    <source>
        <strain evidence="2 3">AR40</strain>
    </source>
</reference>
<evidence type="ECO:0000313" key="2">
    <source>
        <dbReference type="EMBL" id="SER54531.1"/>
    </source>
</evidence>
<evidence type="ECO:0000313" key="3">
    <source>
        <dbReference type="Proteomes" id="UP000182584"/>
    </source>
</evidence>
<feature type="transmembrane region" description="Helical" evidence="1">
    <location>
        <begin position="361"/>
        <end position="380"/>
    </location>
</feature>
<dbReference type="Proteomes" id="UP000182584">
    <property type="component" value="Unassembled WGS sequence"/>
</dbReference>
<feature type="transmembrane region" description="Helical" evidence="1">
    <location>
        <begin position="78"/>
        <end position="95"/>
    </location>
</feature>
<proteinExistence type="predicted"/>
<dbReference type="EMBL" id="FOGJ01000007">
    <property type="protein sequence ID" value="SER54531.1"/>
    <property type="molecule type" value="Genomic_DNA"/>
</dbReference>
<keyword evidence="1" id="KW-0812">Transmembrane</keyword>
<feature type="transmembrane region" description="Helical" evidence="1">
    <location>
        <begin position="144"/>
        <end position="162"/>
    </location>
</feature>
<accession>A0A1H9Q242</accession>
<feature type="transmembrane region" description="Helical" evidence="1">
    <location>
        <begin position="450"/>
        <end position="470"/>
    </location>
</feature>
<feature type="transmembrane region" description="Helical" evidence="1">
    <location>
        <begin position="115"/>
        <end position="138"/>
    </location>
</feature>
<evidence type="ECO:0000256" key="1">
    <source>
        <dbReference type="SAM" id="Phobius"/>
    </source>
</evidence>
<feature type="transmembrane region" description="Helical" evidence="1">
    <location>
        <begin position="7"/>
        <end position="27"/>
    </location>
</feature>
<feature type="transmembrane region" description="Helical" evidence="1">
    <location>
        <begin position="266"/>
        <end position="287"/>
    </location>
</feature>
<feature type="transmembrane region" description="Helical" evidence="1">
    <location>
        <begin position="392"/>
        <end position="409"/>
    </location>
</feature>
<feature type="transmembrane region" description="Helical" evidence="1">
    <location>
        <begin position="421"/>
        <end position="438"/>
    </location>
</feature>
<gene>
    <name evidence="2" type="ORF">SAMN04487884_10716</name>
</gene>
<evidence type="ECO:0008006" key="4">
    <source>
        <dbReference type="Google" id="ProtNLM"/>
    </source>
</evidence>
<feature type="transmembrane region" description="Helical" evidence="1">
    <location>
        <begin position="299"/>
        <end position="318"/>
    </location>
</feature>
<keyword evidence="1" id="KW-1133">Transmembrane helix</keyword>